<reference evidence="2 3" key="1">
    <citation type="submission" date="2019-10" db="EMBL/GenBank/DDBJ databases">
        <authorList>
            <person name="Palmer J.M."/>
        </authorList>
    </citation>
    <scope>NUCLEOTIDE SEQUENCE [LARGE SCALE GENOMIC DNA]</scope>
    <source>
        <strain evidence="2 3">TWF696</strain>
    </source>
</reference>
<proteinExistence type="predicted"/>
<dbReference type="AlphaFoldDB" id="A0AAV9VFH0"/>
<keyword evidence="3" id="KW-1185">Reference proteome</keyword>
<name>A0AAV9VFH0_9PEZI</name>
<dbReference type="Proteomes" id="UP001375240">
    <property type="component" value="Unassembled WGS sequence"/>
</dbReference>
<organism evidence="2 3">
    <name type="scientific">Orbilia brochopaga</name>
    <dbReference type="NCBI Taxonomy" id="3140254"/>
    <lineage>
        <taxon>Eukaryota</taxon>
        <taxon>Fungi</taxon>
        <taxon>Dikarya</taxon>
        <taxon>Ascomycota</taxon>
        <taxon>Pezizomycotina</taxon>
        <taxon>Orbiliomycetes</taxon>
        <taxon>Orbiliales</taxon>
        <taxon>Orbiliaceae</taxon>
        <taxon>Orbilia</taxon>
    </lineage>
</organism>
<feature type="region of interest" description="Disordered" evidence="1">
    <location>
        <begin position="408"/>
        <end position="434"/>
    </location>
</feature>
<comment type="caution">
    <text evidence="2">The sequence shown here is derived from an EMBL/GenBank/DDBJ whole genome shotgun (WGS) entry which is preliminary data.</text>
</comment>
<protein>
    <submittedName>
        <fullName evidence="2">Uncharacterized protein</fullName>
    </submittedName>
</protein>
<feature type="compositionally biased region" description="Acidic residues" evidence="1">
    <location>
        <begin position="418"/>
        <end position="434"/>
    </location>
</feature>
<feature type="region of interest" description="Disordered" evidence="1">
    <location>
        <begin position="262"/>
        <end position="297"/>
    </location>
</feature>
<accession>A0AAV9VFH0</accession>
<sequence length="434" mass="47521">MGSIELQIAHGQTPIPFMVPLKKASDPETLRAIIRSRTGCPVDTKITMYNRALKVIHWDDWEDIVEADGYYMADLNDHWVQHLIARGTVGSSSDKVQGFLGTLVTAGRGPAAPASPSLPVSGPVTKQGPVATATTAVAVASKPMQKPLGVAGPVTPKVRFADDSIHQKMEVNESVVKELQKQIAEMNVVYKMAANKGKKVDDGPARDLFALKKENAPIGIEPIKALPVSRPAIATPPADIAFVKGKESYNAIEEKLRYGEYGKSERPTSPYEMQSPRKAAPYTPIKTPATPTRSAKASNSKVEIRPSYFFRVLKPNPRSIEQPGGRVMPYVMAVPKSETPEHFLRLAHCDHFSTRLLRVLPARDFASYQVMDAINPGSRFATASFKKLEWPCGSYVCWETVQYLDGSNHHDSSPPWDGDSEAEAAELGAEEMDD</sequence>
<dbReference type="EMBL" id="JAVHNQ010000001">
    <property type="protein sequence ID" value="KAK6359497.1"/>
    <property type="molecule type" value="Genomic_DNA"/>
</dbReference>
<evidence type="ECO:0000313" key="3">
    <source>
        <dbReference type="Proteomes" id="UP001375240"/>
    </source>
</evidence>
<gene>
    <name evidence="2" type="ORF">TWF696_000652</name>
</gene>
<evidence type="ECO:0000256" key="1">
    <source>
        <dbReference type="SAM" id="MobiDB-lite"/>
    </source>
</evidence>
<evidence type="ECO:0000313" key="2">
    <source>
        <dbReference type="EMBL" id="KAK6359497.1"/>
    </source>
</evidence>